<dbReference type="AlphaFoldDB" id="A0A738NEV9"/>
<gene>
    <name evidence="1" type="ORF">G4W59_004614</name>
</gene>
<name>A0A738NEV9_SALER</name>
<reference evidence="1" key="1">
    <citation type="journal article" date="2018" name="Genome Biol.">
        <title>SKESA: strategic k-mer extension for scrupulous assemblies.</title>
        <authorList>
            <person name="Souvorov A."/>
            <person name="Agarwala R."/>
            <person name="Lipman D.J."/>
        </authorList>
    </citation>
    <scope>NUCLEOTIDE SEQUENCE</scope>
    <source>
        <strain evidence="1">15-5657</strain>
    </source>
</reference>
<feature type="non-terminal residue" evidence="1">
    <location>
        <position position="60"/>
    </location>
</feature>
<comment type="caution">
    <text evidence="1">The sequence shown here is derived from an EMBL/GenBank/DDBJ whole genome shotgun (WGS) entry which is preliminary data.</text>
</comment>
<proteinExistence type="predicted"/>
<evidence type="ECO:0000313" key="1">
    <source>
        <dbReference type="EMBL" id="HAE9000284.1"/>
    </source>
</evidence>
<accession>A0A738NEV9</accession>
<protein>
    <submittedName>
        <fullName evidence="1">Uncharacterized protein</fullName>
    </submittedName>
</protein>
<organism evidence="1">
    <name type="scientific">Salmonella enterica</name>
    <name type="common">Salmonella choleraesuis</name>
    <dbReference type="NCBI Taxonomy" id="28901"/>
    <lineage>
        <taxon>Bacteria</taxon>
        <taxon>Pseudomonadati</taxon>
        <taxon>Pseudomonadota</taxon>
        <taxon>Gammaproteobacteria</taxon>
        <taxon>Enterobacterales</taxon>
        <taxon>Enterobacteriaceae</taxon>
        <taxon>Salmonella</taxon>
    </lineage>
</organism>
<reference evidence="1" key="2">
    <citation type="submission" date="2018-07" db="EMBL/GenBank/DDBJ databases">
        <authorList>
            <consortium name="NCBI Pathogen Detection Project"/>
        </authorList>
    </citation>
    <scope>NUCLEOTIDE SEQUENCE</scope>
    <source>
        <strain evidence="1">15-5657</strain>
    </source>
</reference>
<dbReference type="EMBL" id="DAATMA010000084">
    <property type="protein sequence ID" value="HAE9000284.1"/>
    <property type="molecule type" value="Genomic_DNA"/>
</dbReference>
<sequence length="60" mass="6833">MCLVSILVFDFYLPVVFLFVITDDDIESLWKINKGGCDMSSVPYHSNNSVMPVRVTIYEA</sequence>